<organism evidence="2 3">
    <name type="scientific">Amborella trichopoda</name>
    <dbReference type="NCBI Taxonomy" id="13333"/>
    <lineage>
        <taxon>Eukaryota</taxon>
        <taxon>Viridiplantae</taxon>
        <taxon>Streptophyta</taxon>
        <taxon>Embryophyta</taxon>
        <taxon>Tracheophyta</taxon>
        <taxon>Spermatophyta</taxon>
        <taxon>Magnoliopsida</taxon>
        <taxon>Amborellales</taxon>
        <taxon>Amborellaceae</taxon>
        <taxon>Amborella</taxon>
    </lineage>
</organism>
<dbReference type="Proteomes" id="UP000017836">
    <property type="component" value="Unassembled WGS sequence"/>
</dbReference>
<sequence>MTHFLQSSLNLEIGSTRSTTIAARSMVEFPGTVIQEVPQRTTPVQLLQELEKRLWLKQRIHITTCKVRSAINSKLRDLGFSIPIQQLTKGMSGTRSLLDAVQLAETLGTAGVRSPQVCVLWGTVKHIWQGSMGISLLHSPGRSNVPWDVQQAISQSGMSVRKFSLYTLVGRKAGGKEGDTGRNLSAANSPCRYRHLSQRYSKGLRIEVSLAREDPSQPTWPASRTSAMETS</sequence>
<evidence type="ECO:0000313" key="2">
    <source>
        <dbReference type="EMBL" id="ERN03225.1"/>
    </source>
</evidence>
<accession>W1P8C0</accession>
<name>W1P8C0_AMBTC</name>
<feature type="region of interest" description="Disordered" evidence="1">
    <location>
        <begin position="212"/>
        <end position="231"/>
    </location>
</feature>
<keyword evidence="3" id="KW-1185">Reference proteome</keyword>
<reference evidence="3" key="1">
    <citation type="journal article" date="2013" name="Science">
        <title>The Amborella genome and the evolution of flowering plants.</title>
        <authorList>
            <consortium name="Amborella Genome Project"/>
        </authorList>
    </citation>
    <scope>NUCLEOTIDE SEQUENCE [LARGE SCALE GENOMIC DNA]</scope>
</reference>
<dbReference type="STRING" id="13333.W1P8C0"/>
<dbReference type="PANTHER" id="PTHR33642:SF5">
    <property type="entry name" value="MATURASE"/>
    <property type="match status" value="1"/>
</dbReference>
<evidence type="ECO:0000256" key="1">
    <source>
        <dbReference type="SAM" id="MobiDB-lite"/>
    </source>
</evidence>
<dbReference type="AlphaFoldDB" id="W1P8C0"/>
<dbReference type="PANTHER" id="PTHR33642">
    <property type="entry name" value="COX1/OXI3 INTRON 1 PROTEIN-RELATED"/>
    <property type="match status" value="1"/>
</dbReference>
<gene>
    <name evidence="2" type="ORF">AMTR_s00003p00173250</name>
</gene>
<protein>
    <submittedName>
        <fullName evidence="2">Uncharacterized protein</fullName>
    </submittedName>
</protein>
<proteinExistence type="predicted"/>
<dbReference type="OMA" id="YYKRRGL"/>
<dbReference type="EMBL" id="KI394358">
    <property type="protein sequence ID" value="ERN03225.1"/>
    <property type="molecule type" value="Genomic_DNA"/>
</dbReference>
<dbReference type="Gramene" id="ERN03225">
    <property type="protein sequence ID" value="ERN03225"/>
    <property type="gene ID" value="AMTR_s00003p00173250"/>
</dbReference>
<dbReference type="HOGENOM" id="CLU_1201263_0_0_1"/>
<feature type="compositionally biased region" description="Polar residues" evidence="1">
    <location>
        <begin position="216"/>
        <end position="231"/>
    </location>
</feature>
<evidence type="ECO:0000313" key="3">
    <source>
        <dbReference type="Proteomes" id="UP000017836"/>
    </source>
</evidence>
<dbReference type="eggNOG" id="KOG4768">
    <property type="taxonomic scope" value="Eukaryota"/>
</dbReference>